<organism evidence="1 2">
    <name type="scientific">Racocetra persica</name>
    <dbReference type="NCBI Taxonomy" id="160502"/>
    <lineage>
        <taxon>Eukaryota</taxon>
        <taxon>Fungi</taxon>
        <taxon>Fungi incertae sedis</taxon>
        <taxon>Mucoromycota</taxon>
        <taxon>Glomeromycotina</taxon>
        <taxon>Glomeromycetes</taxon>
        <taxon>Diversisporales</taxon>
        <taxon>Gigasporaceae</taxon>
        <taxon>Racocetra</taxon>
    </lineage>
</organism>
<gene>
    <name evidence="1" type="ORF">RPERSI_LOCUS192</name>
</gene>
<proteinExistence type="predicted"/>
<evidence type="ECO:0000313" key="2">
    <source>
        <dbReference type="Proteomes" id="UP000789920"/>
    </source>
</evidence>
<dbReference type="Proteomes" id="UP000789920">
    <property type="component" value="Unassembled WGS sequence"/>
</dbReference>
<comment type="caution">
    <text evidence="1">The sequence shown here is derived from an EMBL/GenBank/DDBJ whole genome shotgun (WGS) entry which is preliminary data.</text>
</comment>
<sequence>MSSQERSTSPISLEDEVSWLPQESTVYSPVSNNEINNEANNEHLYTTEFLNHDRKKRRMIKTTKPSAFSTPIQINSSRTNASYTRFFFEDNKKDNQIKYCKICVKKYEETRTKPYPYSKSGGSTGHLTYHLRERHNITANNYKEHLDSSQEPIVKVNLITNYITNLPPLSTKRQNELTKVLIEFIVLVDVLKPFEEITRHFSGSKYPTINLIYPYICMLKNKYAPRVENGESFEKWIALIYGSLPENSKQISENLSDDDTSISSGDEANIPAAGTRQQWQYAHRSIHSRGRGQGCRSGKHKRRVKSVAELDNTNNIKYLPPTKCEGLLEKMCAAIYLSLDELWSIPDEIGLKASMLDSRVLKLLPFATEDERRNTKAQIRAELSILEAQFRQNNDKIEACITTEEEEYDSLSAELWGSLSTPTPQTITEDELTKYLKEQIAHKTQDPLIWWKERRANFLLLSQLARKYLAVPAISVPSERLFSDAGALISARRTRLAPDLVNMMLFLKRNYPFLENK</sequence>
<evidence type="ECO:0000313" key="1">
    <source>
        <dbReference type="EMBL" id="CAG8461934.1"/>
    </source>
</evidence>
<protein>
    <submittedName>
        <fullName evidence="1">28550_t:CDS:1</fullName>
    </submittedName>
</protein>
<name>A0ACA9KAU3_9GLOM</name>
<accession>A0ACA9KAU3</accession>
<dbReference type="EMBL" id="CAJVQC010000142">
    <property type="protein sequence ID" value="CAG8461934.1"/>
    <property type="molecule type" value="Genomic_DNA"/>
</dbReference>
<reference evidence="1" key="1">
    <citation type="submission" date="2021-06" db="EMBL/GenBank/DDBJ databases">
        <authorList>
            <person name="Kallberg Y."/>
            <person name="Tangrot J."/>
            <person name="Rosling A."/>
        </authorList>
    </citation>
    <scope>NUCLEOTIDE SEQUENCE</scope>
    <source>
        <strain evidence="1">MA461A</strain>
    </source>
</reference>
<keyword evidence="2" id="KW-1185">Reference proteome</keyword>